<evidence type="ECO:0000313" key="2">
    <source>
        <dbReference type="Proteomes" id="UP000463871"/>
    </source>
</evidence>
<reference evidence="1 2" key="1">
    <citation type="submission" date="2020-01" db="EMBL/GenBank/DDBJ databases">
        <title>Complete genome of Aeromonas media MC64.</title>
        <authorList>
            <person name="Cao G."/>
            <person name="Fu J."/>
            <person name="Zhong C."/>
        </authorList>
    </citation>
    <scope>NUCLEOTIDE SEQUENCE [LARGE SCALE GENOMIC DNA]</scope>
    <source>
        <strain evidence="1 2">MC64</strain>
        <plasmid evidence="2">pmc64a</plasmid>
    </source>
</reference>
<proteinExistence type="predicted"/>
<dbReference type="EMBL" id="CP047963">
    <property type="protein sequence ID" value="QHQ53643.1"/>
    <property type="molecule type" value="Genomic_DNA"/>
</dbReference>
<dbReference type="AlphaFoldDB" id="A0AAE6VR39"/>
<sequence>MNLEDDSSTDLQPGFDRYIYGLACEKYLHLNADRRSWFRSYEHLVFCVANDVSPSGLVVRSEHTNVEWEHLITLIDAEAKELRLVLGELLNVALIGFANWRDEDERSSPLPPTFDHLFELGMACIDSPGPDLPRSYRRPLH</sequence>
<accession>A0AAE6VR39</accession>
<dbReference type="Proteomes" id="UP000463871">
    <property type="component" value="Plasmid pMC64A"/>
</dbReference>
<dbReference type="RefSeq" id="WP_147273898.1">
    <property type="nucleotide sequence ID" value="NZ_CAWPID010000002.1"/>
</dbReference>
<organism evidence="1 2">
    <name type="scientific">Aeromonas media</name>
    <dbReference type="NCBI Taxonomy" id="651"/>
    <lineage>
        <taxon>Bacteria</taxon>
        <taxon>Pseudomonadati</taxon>
        <taxon>Pseudomonadota</taxon>
        <taxon>Gammaproteobacteria</taxon>
        <taxon>Aeromonadales</taxon>
        <taxon>Aeromonadaceae</taxon>
        <taxon>Aeromonas</taxon>
    </lineage>
</organism>
<evidence type="ECO:0000313" key="1">
    <source>
        <dbReference type="EMBL" id="QHQ53643.1"/>
    </source>
</evidence>
<geneLocation type="plasmid" evidence="2">
    <name>pmc64a</name>
</geneLocation>
<name>A0AAE6VR39_AERME</name>
<gene>
    <name evidence="1" type="ORF">GWI30_22645</name>
</gene>
<protein>
    <submittedName>
        <fullName evidence="1">Uncharacterized protein</fullName>
    </submittedName>
</protein>
<keyword evidence="1" id="KW-0614">Plasmid</keyword>